<dbReference type="GO" id="GO:0097361">
    <property type="term" value="C:cytosolic [4Fe-4S] assembly targeting complex"/>
    <property type="evidence" value="ECO:0007669"/>
    <property type="project" value="UniProtKB-UniRule"/>
</dbReference>
<sequence length="758" mass="83452">MLCNEFILGELEESVFDACACYFPVDFNPPGEQVGSITREELAEALLTCLTAAPGFGKYCVPLAVEKLESDLAVAKLDSLKVLIRGAEVFPPVCFVNKTIHIWKQIHNLVFVNRQEDAIPTALSCLTSISKVISEYDKNALTALFKVVWKDLQRGEAPGMGKVLEAFARASAEACSVALVEALPNVLQLLAKDEGLRPALVLESTTNVLSLYASLCKHEEASQGLNQLLGQLADLLCTLVTGTDNELALRALAGLVTVLPIKGFLTGSQIRILKELLIQVAISVDAPAVRDEHIFLLAAAAETNCLGHDLWHILKQEIAEGYSPGKSERILSMATACSGSTLSLAVMLPCVVDSFIRATKDNHIVYRNLLAKCLVGIICQAEKYRVTLCHTSLLRKVVFAWTDTVKCGHENESFETFNEVSVLVQKLSEISSGRDVRDIVSHIEEFCLHTPFATSSLLLLKCVVCHIRPELLSANQHLIELLASAHCRCPTQLVAQCLAGYVNKLPHADLERTLGCIQPSFEPDWTLPKTELLLWVTKALLLRGYPDLAPYTKLLKELLKDEKLGRHAAKDFQQILQPSVLTVQGHCIVKLMHPQRFFVETVDFLIEGFNSVTIEAIKDNFLMALCCQLAYVPKPVVNTYIDKILPILVTALSSAEKSVIAECVLPCLTENVGLMASHLESVLEQLLRLAKQPFSMEIRRSALQCLLRLSTVGDKNKIYKQRVLQGLVPCLADHKRLVRQVAAQASSLWHMVGEPSGV</sequence>
<keyword evidence="4 5" id="KW-0539">Nucleus</keyword>
<dbReference type="AlphaFoldDB" id="A0A023GGE5"/>
<evidence type="ECO:0000256" key="1">
    <source>
        <dbReference type="ARBA" id="ARBA00004123"/>
    </source>
</evidence>
<organism evidence="8">
    <name type="scientific">Amblyomma triste</name>
    <name type="common">Neotropical tick</name>
    <dbReference type="NCBI Taxonomy" id="251400"/>
    <lineage>
        <taxon>Eukaryota</taxon>
        <taxon>Metazoa</taxon>
        <taxon>Ecdysozoa</taxon>
        <taxon>Arthropoda</taxon>
        <taxon>Chelicerata</taxon>
        <taxon>Arachnida</taxon>
        <taxon>Acari</taxon>
        <taxon>Parasitiformes</taxon>
        <taxon>Ixodida</taxon>
        <taxon>Ixodoidea</taxon>
        <taxon>Ixodidae</taxon>
        <taxon>Amblyomminae</taxon>
        <taxon>Amblyomma</taxon>
    </lineage>
</organism>
<evidence type="ECO:0000259" key="6">
    <source>
        <dbReference type="Pfam" id="PF12460"/>
    </source>
</evidence>
<comment type="similarity">
    <text evidence="2 5">Belongs to the MET18/MMS19 family.</text>
</comment>
<dbReference type="PANTHER" id="PTHR12891:SF0">
    <property type="entry name" value="MMS19 NUCLEOTIDE EXCISION REPAIR PROTEIN HOMOLOG"/>
    <property type="match status" value="1"/>
</dbReference>
<dbReference type="Pfam" id="PF12460">
    <property type="entry name" value="MMS19_C"/>
    <property type="match status" value="1"/>
</dbReference>
<keyword evidence="5" id="KW-0227">DNA damage</keyword>
<dbReference type="Pfam" id="PF14500">
    <property type="entry name" value="MMS19_N"/>
    <property type="match status" value="1"/>
</dbReference>
<feature type="domain" description="MMS19 N-terminal" evidence="7">
    <location>
        <begin position="3"/>
        <end position="110"/>
    </location>
</feature>
<keyword evidence="5" id="KW-0234">DNA repair</keyword>
<comment type="function">
    <text evidence="5">Key component of the cytosolic iron-sulfur protein assembly (CIA) complex, a multiprotein complex that mediates the incorporation of iron-sulfur cluster into apoproteins specifically involved in DNA metabolism and genomic integrity. In the CIA complex, MMS19 acts as an adapter between early-acting CIA components and a subset of cellular target iron-sulfur proteins.</text>
</comment>
<dbReference type="InterPro" id="IPR029240">
    <property type="entry name" value="MMS19_N"/>
</dbReference>
<dbReference type="InterPro" id="IPR016024">
    <property type="entry name" value="ARM-type_fold"/>
</dbReference>
<dbReference type="Gene3D" id="1.25.10.10">
    <property type="entry name" value="Leucine-rich Repeat Variant"/>
    <property type="match status" value="1"/>
</dbReference>
<dbReference type="PANTHER" id="PTHR12891">
    <property type="entry name" value="DNA REPAIR/TRANSCRIPTION PROTEIN MET18/MMS19"/>
    <property type="match status" value="1"/>
</dbReference>
<accession>A0A023GGE5</accession>
<protein>
    <recommendedName>
        <fullName evidence="5">MMS19 nucleotide excision repair protein</fullName>
    </recommendedName>
</protein>
<feature type="domain" description="MMS19 C-terminal" evidence="6">
    <location>
        <begin position="457"/>
        <end position="709"/>
    </location>
</feature>
<evidence type="ECO:0000256" key="2">
    <source>
        <dbReference type="ARBA" id="ARBA00009340"/>
    </source>
</evidence>
<keyword evidence="5" id="KW-0206">Cytoskeleton</keyword>
<evidence type="ECO:0000259" key="7">
    <source>
        <dbReference type="Pfam" id="PF14500"/>
    </source>
</evidence>
<dbReference type="GO" id="GO:0051604">
    <property type="term" value="P:protein maturation"/>
    <property type="evidence" value="ECO:0007669"/>
    <property type="project" value="UniProtKB-UniRule"/>
</dbReference>
<dbReference type="SUPFAM" id="SSF48371">
    <property type="entry name" value="ARM repeat"/>
    <property type="match status" value="1"/>
</dbReference>
<dbReference type="GO" id="GO:0005634">
    <property type="term" value="C:nucleus"/>
    <property type="evidence" value="ECO:0007669"/>
    <property type="project" value="UniProtKB-SubCell"/>
</dbReference>
<dbReference type="GO" id="GO:0016226">
    <property type="term" value="P:iron-sulfur cluster assembly"/>
    <property type="evidence" value="ECO:0007669"/>
    <property type="project" value="UniProtKB-UniRule"/>
</dbReference>
<reference evidence="8" key="1">
    <citation type="submission" date="2014-03" db="EMBL/GenBank/DDBJ databases">
        <title>The sialotranscriptome of Amblyomma triste, Amblyomma parvum and Amblyomma cajennense ticks, uncovered by 454-based RNA-seq.</title>
        <authorList>
            <person name="Garcia G.R."/>
            <person name="Gardinassi L.G."/>
            <person name="Ribeiro J.M."/>
            <person name="Anatriello E."/>
            <person name="Ferreira B.R."/>
            <person name="Moreira H.N."/>
            <person name="Mafra C."/>
            <person name="Olegario M.M."/>
            <person name="Szabo P.J."/>
            <person name="Miranda-Santos I.K."/>
            <person name="Maruyama S.R."/>
        </authorList>
    </citation>
    <scope>NUCLEOTIDE SEQUENCE</scope>
    <source>
        <strain evidence="8">Mato Grasso do Sul</strain>
        <tissue evidence="8">Salivary glands</tissue>
    </source>
</reference>
<keyword evidence="3" id="KW-0677">Repeat</keyword>
<dbReference type="GO" id="GO:0006281">
    <property type="term" value="P:DNA repair"/>
    <property type="evidence" value="ECO:0007669"/>
    <property type="project" value="UniProtKB-UniRule"/>
</dbReference>
<dbReference type="InterPro" id="IPR011989">
    <property type="entry name" value="ARM-like"/>
</dbReference>
<keyword evidence="5" id="KW-0963">Cytoplasm</keyword>
<name>A0A023GGE5_AMBTT</name>
<evidence type="ECO:0000313" key="8">
    <source>
        <dbReference type="EMBL" id="JAC31830.1"/>
    </source>
</evidence>
<comment type="subcellular location">
    <subcellularLocation>
        <location evidence="5">Cytoplasm</location>
        <location evidence="5">Cytoskeleton</location>
        <location evidence="5">Spindle</location>
    </subcellularLocation>
    <subcellularLocation>
        <location evidence="1 5">Nucleus</location>
    </subcellularLocation>
</comment>
<dbReference type="InterPro" id="IPR024687">
    <property type="entry name" value="MMS19_C"/>
</dbReference>
<evidence type="ECO:0000256" key="5">
    <source>
        <dbReference type="RuleBase" id="RU367072"/>
    </source>
</evidence>
<dbReference type="GO" id="GO:0005819">
    <property type="term" value="C:spindle"/>
    <property type="evidence" value="ECO:0007669"/>
    <property type="project" value="UniProtKB-SubCell"/>
</dbReference>
<comment type="subunit">
    <text evidence="5">Component of the CIA complex.</text>
</comment>
<dbReference type="InterPro" id="IPR039920">
    <property type="entry name" value="MMS19"/>
</dbReference>
<proteinExistence type="evidence at transcript level"/>
<dbReference type="EMBL" id="GBBM01003588">
    <property type="protein sequence ID" value="JAC31830.1"/>
    <property type="molecule type" value="mRNA"/>
</dbReference>
<evidence type="ECO:0000256" key="3">
    <source>
        <dbReference type="ARBA" id="ARBA00022737"/>
    </source>
</evidence>
<evidence type="ECO:0000256" key="4">
    <source>
        <dbReference type="ARBA" id="ARBA00023242"/>
    </source>
</evidence>